<evidence type="ECO:0000313" key="1">
    <source>
        <dbReference type="EMBL" id="GKV24954.1"/>
    </source>
</evidence>
<dbReference type="EMBL" id="BPVZ01000067">
    <property type="protein sequence ID" value="GKV24954.1"/>
    <property type="molecule type" value="Genomic_DNA"/>
</dbReference>
<proteinExistence type="predicted"/>
<gene>
    <name evidence="1" type="ORF">SLEP1_g34489</name>
</gene>
<evidence type="ECO:0000313" key="2">
    <source>
        <dbReference type="Proteomes" id="UP001054252"/>
    </source>
</evidence>
<dbReference type="Proteomes" id="UP001054252">
    <property type="component" value="Unassembled WGS sequence"/>
</dbReference>
<name>A0AAV5KK22_9ROSI</name>
<sequence>MTTNMSLVVCKANLRRNNPRHPHRPPLRQRRVLLSPTSWSSLPPQISLIHCPVRFHYPPLWPHTIHP</sequence>
<keyword evidence="2" id="KW-1185">Reference proteome</keyword>
<comment type="caution">
    <text evidence="1">The sequence shown here is derived from an EMBL/GenBank/DDBJ whole genome shotgun (WGS) entry which is preliminary data.</text>
</comment>
<protein>
    <submittedName>
        <fullName evidence="1">Uncharacterized protein</fullName>
    </submittedName>
</protein>
<accession>A0AAV5KK22</accession>
<organism evidence="1 2">
    <name type="scientific">Rubroshorea leprosula</name>
    <dbReference type="NCBI Taxonomy" id="152421"/>
    <lineage>
        <taxon>Eukaryota</taxon>
        <taxon>Viridiplantae</taxon>
        <taxon>Streptophyta</taxon>
        <taxon>Embryophyta</taxon>
        <taxon>Tracheophyta</taxon>
        <taxon>Spermatophyta</taxon>
        <taxon>Magnoliopsida</taxon>
        <taxon>eudicotyledons</taxon>
        <taxon>Gunneridae</taxon>
        <taxon>Pentapetalae</taxon>
        <taxon>rosids</taxon>
        <taxon>malvids</taxon>
        <taxon>Malvales</taxon>
        <taxon>Dipterocarpaceae</taxon>
        <taxon>Rubroshorea</taxon>
    </lineage>
</organism>
<dbReference type="AlphaFoldDB" id="A0AAV5KK22"/>
<reference evidence="1 2" key="1">
    <citation type="journal article" date="2021" name="Commun. Biol.">
        <title>The genome of Shorea leprosula (Dipterocarpaceae) highlights the ecological relevance of drought in aseasonal tropical rainforests.</title>
        <authorList>
            <person name="Ng K.K.S."/>
            <person name="Kobayashi M.J."/>
            <person name="Fawcett J.A."/>
            <person name="Hatakeyama M."/>
            <person name="Paape T."/>
            <person name="Ng C.H."/>
            <person name="Ang C.C."/>
            <person name="Tnah L.H."/>
            <person name="Lee C.T."/>
            <person name="Nishiyama T."/>
            <person name="Sese J."/>
            <person name="O'Brien M.J."/>
            <person name="Copetti D."/>
            <person name="Mohd Noor M.I."/>
            <person name="Ong R.C."/>
            <person name="Putra M."/>
            <person name="Sireger I.Z."/>
            <person name="Indrioko S."/>
            <person name="Kosugi Y."/>
            <person name="Izuno A."/>
            <person name="Isagi Y."/>
            <person name="Lee S.L."/>
            <person name="Shimizu K.K."/>
        </authorList>
    </citation>
    <scope>NUCLEOTIDE SEQUENCE [LARGE SCALE GENOMIC DNA]</scope>
    <source>
        <strain evidence="1">214</strain>
    </source>
</reference>